<dbReference type="PROSITE" id="PS00018">
    <property type="entry name" value="EF_HAND_1"/>
    <property type="match status" value="1"/>
</dbReference>
<gene>
    <name evidence="2" type="primary">Ank3</name>
    <name evidence="2" type="ORF">SNAT2548_LOCUS6291</name>
</gene>
<dbReference type="EMBL" id="CAJNDS010000415">
    <property type="protein sequence ID" value="CAE7203892.1"/>
    <property type="molecule type" value="Genomic_DNA"/>
</dbReference>
<name>A0A812JKT5_9DINO</name>
<evidence type="ECO:0000313" key="3">
    <source>
        <dbReference type="Proteomes" id="UP000604046"/>
    </source>
</evidence>
<dbReference type="InterPro" id="IPR018247">
    <property type="entry name" value="EF_Hand_1_Ca_BS"/>
</dbReference>
<evidence type="ECO:0000313" key="2">
    <source>
        <dbReference type="EMBL" id="CAE7203892.1"/>
    </source>
</evidence>
<feature type="region of interest" description="Disordered" evidence="1">
    <location>
        <begin position="1"/>
        <end position="21"/>
    </location>
</feature>
<feature type="region of interest" description="Disordered" evidence="1">
    <location>
        <begin position="33"/>
        <end position="55"/>
    </location>
</feature>
<organism evidence="2 3">
    <name type="scientific">Symbiodinium natans</name>
    <dbReference type="NCBI Taxonomy" id="878477"/>
    <lineage>
        <taxon>Eukaryota</taxon>
        <taxon>Sar</taxon>
        <taxon>Alveolata</taxon>
        <taxon>Dinophyceae</taxon>
        <taxon>Suessiales</taxon>
        <taxon>Symbiodiniaceae</taxon>
        <taxon>Symbiodinium</taxon>
    </lineage>
</organism>
<comment type="caution">
    <text evidence="2">The sequence shown here is derived from an EMBL/GenBank/DDBJ whole genome shotgun (WGS) entry which is preliminary data.</text>
</comment>
<reference evidence="2" key="1">
    <citation type="submission" date="2021-02" db="EMBL/GenBank/DDBJ databases">
        <authorList>
            <person name="Dougan E. K."/>
            <person name="Rhodes N."/>
            <person name="Thang M."/>
            <person name="Chan C."/>
        </authorList>
    </citation>
    <scope>NUCLEOTIDE SEQUENCE</scope>
</reference>
<dbReference type="AlphaFoldDB" id="A0A812JKT5"/>
<feature type="compositionally biased region" description="Polar residues" evidence="1">
    <location>
        <begin position="41"/>
        <end position="50"/>
    </location>
</feature>
<dbReference type="OrthoDB" id="442382at2759"/>
<accession>A0A812JKT5</accession>
<dbReference type="Proteomes" id="UP000604046">
    <property type="component" value="Unassembled WGS sequence"/>
</dbReference>
<sequence>MGCSCSKPAEQAVSQPRCESGSALPRVLDGVLQKKTDKTEQSQPISPQTDETYKEEAGTHTTCKTSCTSHPSNCECCESWQSDLRHISNELKYKLQDPHFVATCCDLDGSGDLDMHELKQAAEVFGVRIRWNNPRDQERLQQLMSAELGQLGQDDHHQLRISARRFAEIVADFPGAEDSRTVPHSLRGMALGQLQHLETLFVKSRWLQTHCEAFNLDNAQAIQEGTKFNLSPNLYALDTFVVTPMTTPGHCAARDQDAQQSIPAASKASSFSELVNTWGLFVHCFVSHYWGHDFSSTVKALDLWADANFKKMQCRQQQSVVFWICLFALNQHDLAEE</sequence>
<proteinExistence type="predicted"/>
<keyword evidence="3" id="KW-1185">Reference proteome</keyword>
<evidence type="ECO:0000256" key="1">
    <source>
        <dbReference type="SAM" id="MobiDB-lite"/>
    </source>
</evidence>
<feature type="non-terminal residue" evidence="2">
    <location>
        <position position="1"/>
    </location>
</feature>
<protein>
    <submittedName>
        <fullName evidence="2">Ank3 protein</fullName>
    </submittedName>
</protein>